<dbReference type="InterPro" id="IPR003680">
    <property type="entry name" value="Flavodoxin_fold"/>
</dbReference>
<accession>A0A9D7HSI5</accession>
<dbReference type="PANTHER" id="PTHR10204">
    <property type="entry name" value="NAD P H OXIDOREDUCTASE-RELATED"/>
    <property type="match status" value="1"/>
</dbReference>
<dbReference type="AlphaFoldDB" id="A0A9D7HSI5"/>
<organism evidence="4 5">
    <name type="scientific">Candidatus Methylophosphatis roskildensis</name>
    <dbReference type="NCBI Taxonomy" id="2899263"/>
    <lineage>
        <taxon>Bacteria</taxon>
        <taxon>Pseudomonadati</taxon>
        <taxon>Pseudomonadota</taxon>
        <taxon>Betaproteobacteria</taxon>
        <taxon>Nitrosomonadales</taxon>
        <taxon>Sterolibacteriaceae</taxon>
        <taxon>Candidatus Methylophosphatis</taxon>
    </lineage>
</organism>
<evidence type="ECO:0000313" key="4">
    <source>
        <dbReference type="EMBL" id="MBK6971770.1"/>
    </source>
</evidence>
<evidence type="ECO:0000256" key="2">
    <source>
        <dbReference type="ARBA" id="ARBA00023002"/>
    </source>
</evidence>
<proteinExistence type="inferred from homology"/>
<dbReference type="InterPro" id="IPR029039">
    <property type="entry name" value="Flavoprotein-like_sf"/>
</dbReference>
<dbReference type="PANTHER" id="PTHR10204:SF34">
    <property type="entry name" value="NAD(P)H DEHYDROGENASE [QUINONE] 1 ISOFORM 1"/>
    <property type="match status" value="1"/>
</dbReference>
<sequence>MGKRITIIQGHPDPRGNRYGHGLAQAYRDGAVEVGHEVRVVDVAQLDFPLLRTQEDWGGGSMPAGLLAAQQAMLWAEHLVVFFPLWLGTMPALLKGFFEQVLRLNSGAADAATAAHALLAGHSGRVVVTMAMPARRYRWTYSAHGVRGLERSLLGFVGVKPIRETLIGMVEEPGAQHLRWIERLHELGRSAD</sequence>
<dbReference type="Proteomes" id="UP000807785">
    <property type="component" value="Unassembled WGS sequence"/>
</dbReference>
<evidence type="ECO:0000256" key="1">
    <source>
        <dbReference type="ARBA" id="ARBA00006252"/>
    </source>
</evidence>
<dbReference type="Pfam" id="PF02525">
    <property type="entry name" value="Flavodoxin_2"/>
    <property type="match status" value="1"/>
</dbReference>
<name>A0A9D7HSI5_9PROT</name>
<comment type="caution">
    <text evidence="4">The sequence shown here is derived from an EMBL/GenBank/DDBJ whole genome shotgun (WGS) entry which is preliminary data.</text>
</comment>
<dbReference type="GO" id="GO:0005829">
    <property type="term" value="C:cytosol"/>
    <property type="evidence" value="ECO:0007669"/>
    <property type="project" value="TreeGrafter"/>
</dbReference>
<evidence type="ECO:0000313" key="5">
    <source>
        <dbReference type="Proteomes" id="UP000807785"/>
    </source>
</evidence>
<dbReference type="InterPro" id="IPR051545">
    <property type="entry name" value="NAD(P)H_dehydrogenase_qn"/>
</dbReference>
<dbReference type="SUPFAM" id="SSF52218">
    <property type="entry name" value="Flavoproteins"/>
    <property type="match status" value="1"/>
</dbReference>
<feature type="domain" description="Flavodoxin-like fold" evidence="3">
    <location>
        <begin position="3"/>
        <end position="170"/>
    </location>
</feature>
<dbReference type="EMBL" id="JADJEV010000001">
    <property type="protein sequence ID" value="MBK6971770.1"/>
    <property type="molecule type" value="Genomic_DNA"/>
</dbReference>
<comment type="similarity">
    <text evidence="1">Belongs to the NAD(P)H dehydrogenase (quinone) family.</text>
</comment>
<dbReference type="Gene3D" id="3.40.50.360">
    <property type="match status" value="1"/>
</dbReference>
<keyword evidence="2" id="KW-0560">Oxidoreductase</keyword>
<gene>
    <name evidence="4" type="ORF">IPH26_02000</name>
</gene>
<reference evidence="4" key="1">
    <citation type="submission" date="2020-10" db="EMBL/GenBank/DDBJ databases">
        <title>Connecting structure to function with the recovery of over 1000 high-quality activated sludge metagenome-assembled genomes encoding full-length rRNA genes using long-read sequencing.</title>
        <authorList>
            <person name="Singleton C.M."/>
            <person name="Petriglieri F."/>
            <person name="Kristensen J.M."/>
            <person name="Kirkegaard R.H."/>
            <person name="Michaelsen T.Y."/>
            <person name="Andersen M.H."/>
            <person name="Karst S.M."/>
            <person name="Dueholm M.S."/>
            <person name="Nielsen P.H."/>
            <person name="Albertsen M."/>
        </authorList>
    </citation>
    <scope>NUCLEOTIDE SEQUENCE</scope>
    <source>
        <strain evidence="4">Bjer_18-Q3-R1-45_BAT3C.347</strain>
    </source>
</reference>
<evidence type="ECO:0000259" key="3">
    <source>
        <dbReference type="Pfam" id="PF02525"/>
    </source>
</evidence>
<dbReference type="GO" id="GO:0003955">
    <property type="term" value="F:NAD(P)H dehydrogenase (quinone) activity"/>
    <property type="evidence" value="ECO:0007669"/>
    <property type="project" value="TreeGrafter"/>
</dbReference>
<protein>
    <submittedName>
        <fullName evidence="4">NAD(P)H-dependent oxidoreductase</fullName>
    </submittedName>
</protein>